<comment type="cofactor">
    <cofactor evidence="1 11">
        <name>pyridoxal 5'-phosphate</name>
        <dbReference type="ChEBI" id="CHEBI:597326"/>
    </cofactor>
</comment>
<dbReference type="EC" id="4.2.3.1" evidence="4 10"/>
<dbReference type="InterPro" id="IPR001926">
    <property type="entry name" value="TrpB-like_PALP"/>
</dbReference>
<keyword evidence="8 11" id="KW-0663">Pyridoxal phosphate</keyword>
<protein>
    <recommendedName>
        <fullName evidence="5 10">Threonine synthase</fullName>
        <ecNumber evidence="4 10">4.2.3.1</ecNumber>
    </recommendedName>
</protein>
<reference evidence="13 14" key="2">
    <citation type="submission" date="2019-07" db="EMBL/GenBank/DDBJ databases">
        <title>Helicobacter labacensis sp. nov., Helicobacter mehlei sp. nov. and Helicobacter vulpis sp. nov., isolated from gastric mucosa of red fox (Vulpis vulpis).</title>
        <authorList>
            <person name="Kusar D."/>
            <person name="Gruntar I."/>
            <person name="Pate M."/>
            <person name="Zajc U."/>
            <person name="Ocepek M."/>
        </authorList>
    </citation>
    <scope>NUCLEOTIDE SEQUENCE [LARGE SCALE GENOMIC DNA]</scope>
    <source>
        <strain evidence="13 14">L8b</strain>
    </source>
</reference>
<dbReference type="InterPro" id="IPR037158">
    <property type="entry name" value="Thr_synth_N_sf"/>
</dbReference>
<comment type="similarity">
    <text evidence="3">Belongs to the threonine synthase family.</text>
</comment>
<evidence type="ECO:0000313" key="14">
    <source>
        <dbReference type="Proteomes" id="UP000319322"/>
    </source>
</evidence>
<evidence type="ECO:0000256" key="10">
    <source>
        <dbReference type="NCBIfam" id="TIGR00260"/>
    </source>
</evidence>
<dbReference type="Proteomes" id="UP000319322">
    <property type="component" value="Unassembled WGS sequence"/>
</dbReference>
<evidence type="ECO:0000313" key="13">
    <source>
        <dbReference type="EMBL" id="TSA86246.1"/>
    </source>
</evidence>
<evidence type="ECO:0000256" key="1">
    <source>
        <dbReference type="ARBA" id="ARBA00001933"/>
    </source>
</evidence>
<gene>
    <name evidence="13" type="ORF">FNE76_01835</name>
</gene>
<comment type="catalytic activity">
    <reaction evidence="9">
        <text>O-phospho-L-homoserine + H2O = L-threonine + phosphate</text>
        <dbReference type="Rhea" id="RHEA:10840"/>
        <dbReference type="ChEBI" id="CHEBI:15377"/>
        <dbReference type="ChEBI" id="CHEBI:43474"/>
        <dbReference type="ChEBI" id="CHEBI:57590"/>
        <dbReference type="ChEBI" id="CHEBI:57926"/>
        <dbReference type="EC" id="4.2.3.1"/>
    </reaction>
</comment>
<keyword evidence="7" id="KW-0791">Threonine biosynthesis</keyword>
<dbReference type="InterPro" id="IPR036052">
    <property type="entry name" value="TrpB-like_PALP_sf"/>
</dbReference>
<dbReference type="PROSITE" id="PS00165">
    <property type="entry name" value="DEHYDRATASE_SER_THR"/>
    <property type="match status" value="1"/>
</dbReference>
<keyword evidence="6" id="KW-0028">Amino-acid biosynthesis</keyword>
<evidence type="ECO:0000256" key="9">
    <source>
        <dbReference type="ARBA" id="ARBA00049144"/>
    </source>
</evidence>
<dbReference type="EMBL" id="VKGC01000003">
    <property type="protein sequence ID" value="TSA86246.1"/>
    <property type="molecule type" value="Genomic_DNA"/>
</dbReference>
<dbReference type="RefSeq" id="WP_120948549.1">
    <property type="nucleotide sequence ID" value="NZ_QXQP01000014.1"/>
</dbReference>
<feature type="domain" description="Tryptophan synthase beta chain-like PALP" evidence="12">
    <location>
        <begin position="85"/>
        <end position="403"/>
    </location>
</feature>
<evidence type="ECO:0000256" key="7">
    <source>
        <dbReference type="ARBA" id="ARBA00022697"/>
    </source>
</evidence>
<dbReference type="Gene3D" id="3.40.50.1100">
    <property type="match status" value="2"/>
</dbReference>
<keyword evidence="14" id="KW-1185">Reference proteome</keyword>
<reference evidence="14" key="1">
    <citation type="submission" date="2019-07" db="EMBL/GenBank/DDBJ databases">
        <title>Helicobacter labacensis sp. nov., Helicobacter mehlei sp. nov. and Helicobacter vulpis sp. nov., isolated from gastric mucosa of red fox (Vulpis vulpis).</title>
        <authorList>
            <person name="Papic B."/>
        </authorList>
    </citation>
    <scope>NUCLEOTIDE SEQUENCE [LARGE SCALE GENOMIC DNA]</scope>
    <source>
        <strain evidence="14">L8b</strain>
    </source>
</reference>
<name>A0A553V1C4_9HELI</name>
<dbReference type="InterPro" id="IPR000634">
    <property type="entry name" value="Ser/Thr_deHydtase_PyrdxlP-BS"/>
</dbReference>
<dbReference type="UniPathway" id="UPA00050">
    <property type="reaction ID" value="UER00065"/>
</dbReference>
<dbReference type="GO" id="GO:0009088">
    <property type="term" value="P:threonine biosynthetic process"/>
    <property type="evidence" value="ECO:0007669"/>
    <property type="project" value="UniProtKB-UniRule"/>
</dbReference>
<dbReference type="GO" id="GO:0004795">
    <property type="term" value="F:threonine synthase activity"/>
    <property type="evidence" value="ECO:0007669"/>
    <property type="project" value="UniProtKB-UniRule"/>
</dbReference>
<evidence type="ECO:0000256" key="11">
    <source>
        <dbReference type="PIRSR" id="PIRSR604450-51"/>
    </source>
</evidence>
<evidence type="ECO:0000259" key="12">
    <source>
        <dbReference type="Pfam" id="PF00291"/>
    </source>
</evidence>
<evidence type="ECO:0000256" key="2">
    <source>
        <dbReference type="ARBA" id="ARBA00004979"/>
    </source>
</evidence>
<organism evidence="13 14">
    <name type="scientific">Helicobacter mehlei</name>
    <dbReference type="NCBI Taxonomy" id="2316080"/>
    <lineage>
        <taxon>Bacteria</taxon>
        <taxon>Pseudomonadati</taxon>
        <taxon>Campylobacterota</taxon>
        <taxon>Epsilonproteobacteria</taxon>
        <taxon>Campylobacterales</taxon>
        <taxon>Helicobacteraceae</taxon>
        <taxon>Helicobacter</taxon>
    </lineage>
</organism>
<feature type="modified residue" description="N6-(pyridoxal phosphate)lysine" evidence="11">
    <location>
        <position position="105"/>
    </location>
</feature>
<evidence type="ECO:0000256" key="3">
    <source>
        <dbReference type="ARBA" id="ARBA00005517"/>
    </source>
</evidence>
<dbReference type="CDD" id="cd01560">
    <property type="entry name" value="Thr-synth_2"/>
    <property type="match status" value="1"/>
</dbReference>
<evidence type="ECO:0000256" key="8">
    <source>
        <dbReference type="ARBA" id="ARBA00022898"/>
    </source>
</evidence>
<proteinExistence type="inferred from homology"/>
<dbReference type="OrthoDB" id="9763107at2"/>
<accession>A0A553V1C4</accession>
<evidence type="ECO:0000256" key="4">
    <source>
        <dbReference type="ARBA" id="ARBA00013028"/>
    </source>
</evidence>
<dbReference type="Gene3D" id="3.90.1380.10">
    <property type="entry name" value="Threonine synthase, N-terminal domain"/>
    <property type="match status" value="1"/>
</dbReference>
<evidence type="ECO:0000256" key="6">
    <source>
        <dbReference type="ARBA" id="ARBA00022605"/>
    </source>
</evidence>
<dbReference type="NCBIfam" id="TIGR00260">
    <property type="entry name" value="thrC"/>
    <property type="match status" value="1"/>
</dbReference>
<dbReference type="InterPro" id="IPR004450">
    <property type="entry name" value="Thr_synthase-like"/>
</dbReference>
<keyword evidence="13" id="KW-0456">Lyase</keyword>
<comment type="caution">
    <text evidence="13">The sequence shown here is derived from an EMBL/GenBank/DDBJ whole genome shotgun (WGS) entry which is preliminary data.</text>
</comment>
<dbReference type="GO" id="GO:0005737">
    <property type="term" value="C:cytoplasm"/>
    <property type="evidence" value="ECO:0007669"/>
    <property type="project" value="TreeGrafter"/>
</dbReference>
<dbReference type="AlphaFoldDB" id="A0A553V1C4"/>
<dbReference type="PANTHER" id="PTHR43515">
    <property type="entry name" value="THREONINE SYNTHASE-LIKE 1"/>
    <property type="match status" value="1"/>
</dbReference>
<evidence type="ECO:0000256" key="5">
    <source>
        <dbReference type="ARBA" id="ARBA00018679"/>
    </source>
</evidence>
<sequence>MLLVDSRNPQQTKSFTQALLEPSSPTGGLFSFQNVPNLDFQAYLHLDYTQLAQALFGVLSLDVAPAILQEALKRYEGFSDIAPLKHLSPTLYVQELLHGPTLAFKDMALQPFGILLSQLAQQRQEKYLILVATSGDTGPASLASFASLPNTYVICFYPASGTSLIQALQMQTMDAPNLKVFGIKGNFDDAQSTLKVLLKDTGFKAILQKQGFLLSVANSINIGRIVFQIIYHVWGYLELVRHHALHYGQPLNILVPSGNFGNALGAFYAKQMGLPIAKIGIVSNANNVLEEWIKTGVYDIRQRSLLKTYAPAMDILKSSNVERLLYALLGSQRTLECMQALEQEQIYTLQPQELQILQKHFESFSCDDESCLKSILETYQKYGYLVDPHTATALHAYQQLQTDLPCVVVSTASWSKFAQTTLLGLQGVASTDDRQALEILATQGITPPQRVKELLNRPKIHTEVLETASVASQIQVWLEKH</sequence>
<dbReference type="GO" id="GO:0030170">
    <property type="term" value="F:pyridoxal phosphate binding"/>
    <property type="evidence" value="ECO:0007669"/>
    <property type="project" value="InterPro"/>
</dbReference>
<dbReference type="PANTHER" id="PTHR43515:SF1">
    <property type="entry name" value="THREONINE SYNTHASE-LIKE 1"/>
    <property type="match status" value="1"/>
</dbReference>
<dbReference type="SUPFAM" id="SSF53686">
    <property type="entry name" value="Tryptophan synthase beta subunit-like PLP-dependent enzymes"/>
    <property type="match status" value="1"/>
</dbReference>
<comment type="pathway">
    <text evidence="2">Amino-acid biosynthesis; L-threonine biosynthesis; L-threonine from L-aspartate: step 5/5.</text>
</comment>
<dbReference type="Pfam" id="PF00291">
    <property type="entry name" value="PALP"/>
    <property type="match status" value="1"/>
</dbReference>